<comment type="caution">
    <text evidence="5">The sequence shown here is derived from an EMBL/GenBank/DDBJ whole genome shotgun (WGS) entry which is preliminary data.</text>
</comment>
<evidence type="ECO:0000256" key="2">
    <source>
        <dbReference type="ARBA" id="ARBA00024446"/>
    </source>
</evidence>
<dbReference type="PROSITE" id="PS51930">
    <property type="entry name" value="BMC_2"/>
    <property type="match status" value="1"/>
</dbReference>
<dbReference type="GO" id="GO:0031469">
    <property type="term" value="C:bacterial microcompartment"/>
    <property type="evidence" value="ECO:0007669"/>
    <property type="project" value="UniProtKB-SubCell"/>
</dbReference>
<comment type="subcellular location">
    <subcellularLocation>
        <location evidence="1">Bacterial microcompartment</location>
    </subcellularLocation>
</comment>
<evidence type="ECO:0000256" key="3">
    <source>
        <dbReference type="PROSITE-ProRule" id="PRU01278"/>
    </source>
</evidence>
<dbReference type="Proteomes" id="UP000322025">
    <property type="component" value="Unassembled WGS sequence"/>
</dbReference>
<gene>
    <name evidence="5" type="ORF">FNY66_05990</name>
</gene>
<keyword evidence="6" id="KW-1185">Reference proteome</keyword>
<protein>
    <submittedName>
        <fullName evidence="5">BMC domain-containing protein</fullName>
    </submittedName>
</protein>
<dbReference type="OrthoDB" id="9812608at2"/>
<organism evidence="5 6">
    <name type="scientific">Mediterraneibacter catenae</name>
    <dbReference type="NCBI Taxonomy" id="2594882"/>
    <lineage>
        <taxon>Bacteria</taxon>
        <taxon>Bacillati</taxon>
        <taxon>Bacillota</taxon>
        <taxon>Clostridia</taxon>
        <taxon>Lachnospirales</taxon>
        <taxon>Lachnospiraceae</taxon>
        <taxon>Mediterraneibacter</taxon>
    </lineage>
</organism>
<dbReference type="RefSeq" id="WP_087150098.1">
    <property type="nucleotide sequence ID" value="NZ_VMSO01000005.1"/>
</dbReference>
<accession>A0A5M9I3F6</accession>
<sequence length="117" mass="12517">MGEAVGMLEVFGLATAFAAADAGCKAGDVWLEKFDKNKPANADELPVPLIVMVKFRGSVSDVTAALEAAKARAEELAGVVTDYKIARPTEDTEKMLKLTGLDKGEPHIINEKDIEEI</sequence>
<dbReference type="Gene3D" id="3.30.70.1710">
    <property type="match status" value="1"/>
</dbReference>
<feature type="domain" description="BMC" evidence="4">
    <location>
        <begin position="4"/>
        <end position="97"/>
    </location>
</feature>
<evidence type="ECO:0000313" key="5">
    <source>
        <dbReference type="EMBL" id="KAA8501985.1"/>
    </source>
</evidence>
<reference evidence="5" key="1">
    <citation type="submission" date="2019-07" db="EMBL/GenBank/DDBJ databases">
        <authorList>
            <person name="Wongkuna S."/>
            <person name="Scaria J."/>
        </authorList>
    </citation>
    <scope>NUCLEOTIDE SEQUENCE [LARGE SCALE GENOMIC DNA]</scope>
    <source>
        <strain evidence="5">SW178</strain>
    </source>
</reference>
<dbReference type="Pfam" id="PF00936">
    <property type="entry name" value="BMC"/>
    <property type="match status" value="1"/>
</dbReference>
<dbReference type="InterPro" id="IPR037233">
    <property type="entry name" value="CcmK-like_sf"/>
</dbReference>
<dbReference type="SUPFAM" id="SSF143414">
    <property type="entry name" value="CcmK-like"/>
    <property type="match status" value="1"/>
</dbReference>
<evidence type="ECO:0000313" key="6">
    <source>
        <dbReference type="Proteomes" id="UP000322025"/>
    </source>
</evidence>
<dbReference type="PANTHER" id="PTHR33941:SF11">
    <property type="entry name" value="BACTERIAL MICROCOMPARTMENT SHELL PROTEIN PDUJ"/>
    <property type="match status" value="1"/>
</dbReference>
<dbReference type="InterPro" id="IPR050575">
    <property type="entry name" value="BMC_shell"/>
</dbReference>
<proteinExistence type="inferred from homology"/>
<dbReference type="InterPro" id="IPR044872">
    <property type="entry name" value="CcmK/CsoS1_BMC"/>
</dbReference>
<dbReference type="AlphaFoldDB" id="A0A5M9I3F6"/>
<keyword evidence="2" id="KW-1283">Bacterial microcompartment</keyword>
<dbReference type="InterPro" id="IPR000249">
    <property type="entry name" value="BMC_dom"/>
</dbReference>
<evidence type="ECO:0000259" key="4">
    <source>
        <dbReference type="PROSITE" id="PS51930"/>
    </source>
</evidence>
<dbReference type="SMART" id="SM00877">
    <property type="entry name" value="BMC"/>
    <property type="match status" value="1"/>
</dbReference>
<name>A0A5M9I3F6_9FIRM</name>
<dbReference type="EMBL" id="VMSO01000005">
    <property type="protein sequence ID" value="KAA8501985.1"/>
    <property type="molecule type" value="Genomic_DNA"/>
</dbReference>
<dbReference type="PANTHER" id="PTHR33941">
    <property type="entry name" value="PROPANEDIOL UTILIZATION PROTEIN PDUA"/>
    <property type="match status" value="1"/>
</dbReference>
<comment type="similarity">
    <text evidence="3">Belongs to the bacterial microcompartments protein family.</text>
</comment>
<evidence type="ECO:0000256" key="1">
    <source>
        <dbReference type="ARBA" id="ARBA00024322"/>
    </source>
</evidence>